<dbReference type="AlphaFoldDB" id="A0AAV3ZTQ6"/>
<sequence>MKLKDSSNCNDKDKTQLDGAMLKQWRVNSLSPVAPLQELRTRPVICSPRVKGHVGLSLTAVGHNYAARIGKLILSGAMCQIPFRIRNPYKALSQLVQYSLLGLLSCFLHSLRDVLESYLTNCHISFSLNIYCCHHFTLPDPSLS</sequence>
<comment type="caution">
    <text evidence="1">The sequence shown here is derived from an EMBL/GenBank/DDBJ whole genome shotgun (WGS) entry which is preliminary data.</text>
</comment>
<evidence type="ECO:0000313" key="1">
    <source>
        <dbReference type="EMBL" id="GFN98019.1"/>
    </source>
</evidence>
<gene>
    <name evidence="1" type="ORF">PoB_002452500</name>
</gene>
<organism evidence="1 2">
    <name type="scientific">Plakobranchus ocellatus</name>
    <dbReference type="NCBI Taxonomy" id="259542"/>
    <lineage>
        <taxon>Eukaryota</taxon>
        <taxon>Metazoa</taxon>
        <taxon>Spiralia</taxon>
        <taxon>Lophotrochozoa</taxon>
        <taxon>Mollusca</taxon>
        <taxon>Gastropoda</taxon>
        <taxon>Heterobranchia</taxon>
        <taxon>Euthyneura</taxon>
        <taxon>Panpulmonata</taxon>
        <taxon>Sacoglossa</taxon>
        <taxon>Placobranchoidea</taxon>
        <taxon>Plakobranchidae</taxon>
        <taxon>Plakobranchus</taxon>
    </lineage>
</organism>
<name>A0AAV3ZTQ6_9GAST</name>
<proteinExistence type="predicted"/>
<dbReference type="Proteomes" id="UP000735302">
    <property type="component" value="Unassembled WGS sequence"/>
</dbReference>
<dbReference type="EMBL" id="BLXT01002832">
    <property type="protein sequence ID" value="GFN98019.1"/>
    <property type="molecule type" value="Genomic_DNA"/>
</dbReference>
<evidence type="ECO:0000313" key="2">
    <source>
        <dbReference type="Proteomes" id="UP000735302"/>
    </source>
</evidence>
<protein>
    <submittedName>
        <fullName evidence="1">Uncharacterized protein</fullName>
    </submittedName>
</protein>
<accession>A0AAV3ZTQ6</accession>
<keyword evidence="2" id="KW-1185">Reference proteome</keyword>
<reference evidence="1 2" key="1">
    <citation type="journal article" date="2021" name="Elife">
        <title>Chloroplast acquisition without the gene transfer in kleptoplastic sea slugs, Plakobranchus ocellatus.</title>
        <authorList>
            <person name="Maeda T."/>
            <person name="Takahashi S."/>
            <person name="Yoshida T."/>
            <person name="Shimamura S."/>
            <person name="Takaki Y."/>
            <person name="Nagai Y."/>
            <person name="Toyoda A."/>
            <person name="Suzuki Y."/>
            <person name="Arimoto A."/>
            <person name="Ishii H."/>
            <person name="Satoh N."/>
            <person name="Nishiyama T."/>
            <person name="Hasebe M."/>
            <person name="Maruyama T."/>
            <person name="Minagawa J."/>
            <person name="Obokata J."/>
            <person name="Shigenobu S."/>
        </authorList>
    </citation>
    <scope>NUCLEOTIDE SEQUENCE [LARGE SCALE GENOMIC DNA]</scope>
</reference>